<dbReference type="InterPro" id="IPR029021">
    <property type="entry name" value="Prot-tyrosine_phosphatase-like"/>
</dbReference>
<accession>A0A976IC36</accession>
<organism evidence="5 6">
    <name type="scientific">Bremia lactucae</name>
    <name type="common">Lettuce downy mildew</name>
    <dbReference type="NCBI Taxonomy" id="4779"/>
    <lineage>
        <taxon>Eukaryota</taxon>
        <taxon>Sar</taxon>
        <taxon>Stramenopiles</taxon>
        <taxon>Oomycota</taxon>
        <taxon>Peronosporomycetes</taxon>
        <taxon>Peronosporales</taxon>
        <taxon>Peronosporaceae</taxon>
        <taxon>Bremia</taxon>
    </lineage>
</organism>
<evidence type="ECO:0000256" key="2">
    <source>
        <dbReference type="ARBA" id="ARBA00022912"/>
    </source>
</evidence>
<dbReference type="SMART" id="SM00195">
    <property type="entry name" value="DSPc"/>
    <property type="match status" value="1"/>
</dbReference>
<evidence type="ECO:0000313" key="6">
    <source>
        <dbReference type="Proteomes" id="UP000294530"/>
    </source>
</evidence>
<proteinExistence type="predicted"/>
<keyword evidence="2" id="KW-0904">Protein phosphatase</keyword>
<evidence type="ECO:0000313" key="5">
    <source>
        <dbReference type="EMBL" id="TDH66151.1"/>
    </source>
</evidence>
<dbReference type="PROSITE" id="PS00383">
    <property type="entry name" value="TYR_PHOSPHATASE_1"/>
    <property type="match status" value="1"/>
</dbReference>
<dbReference type="InterPro" id="IPR000387">
    <property type="entry name" value="Tyr_Pase_dom"/>
</dbReference>
<sequence length="132" mass="14851">MSFMPHVNDLVSRGVRAVVNMCDEYAGPEKQYKRQHIQQLRLPTVDHAEPSLSALEAAVSFIRAQKQRGVRTYVHCKAGSGRSAAVALCWLVAHRGMTPQEAQTYLNEKRQVRPSLYLQPNVRAFCNKISGE</sequence>
<feature type="domain" description="Tyrosine-protein phosphatase" evidence="3">
    <location>
        <begin position="1"/>
        <end position="132"/>
    </location>
</feature>
<dbReference type="Proteomes" id="UP000294530">
    <property type="component" value="Unassembled WGS sequence"/>
</dbReference>
<dbReference type="FunFam" id="3.90.190.10:FF:000157">
    <property type="entry name" value="Protein-tyrosine phosphatase"/>
    <property type="match status" value="1"/>
</dbReference>
<dbReference type="InterPro" id="IPR000340">
    <property type="entry name" value="Dual-sp_phosphatase_cat-dom"/>
</dbReference>
<dbReference type="InterPro" id="IPR020422">
    <property type="entry name" value="TYR_PHOSPHATASE_DUAL_dom"/>
</dbReference>
<dbReference type="KEGG" id="blac:94345499"/>
<protein>
    <recommendedName>
        <fullName evidence="7">Protein-tyrosine-phosphatase</fullName>
    </recommendedName>
</protein>
<dbReference type="InterPro" id="IPR016130">
    <property type="entry name" value="Tyr_Pase_AS"/>
</dbReference>
<feature type="domain" description="Tyrosine specific protein phosphatases" evidence="4">
    <location>
        <begin position="52"/>
        <end position="110"/>
    </location>
</feature>
<dbReference type="PROSITE" id="PS50056">
    <property type="entry name" value="TYR_PHOSPHATASE_2"/>
    <property type="match status" value="1"/>
</dbReference>
<evidence type="ECO:0000259" key="4">
    <source>
        <dbReference type="PROSITE" id="PS50056"/>
    </source>
</evidence>
<comment type="caution">
    <text evidence="5">The sequence shown here is derived from an EMBL/GenBank/DDBJ whole genome shotgun (WGS) entry which is preliminary data.</text>
</comment>
<keyword evidence="6" id="KW-1185">Reference proteome</keyword>
<dbReference type="Gene3D" id="3.90.190.10">
    <property type="entry name" value="Protein tyrosine phosphatase superfamily"/>
    <property type="match status" value="1"/>
</dbReference>
<gene>
    <name evidence="5" type="ORF">CCR75_001727</name>
</gene>
<dbReference type="EMBL" id="SHOA02000018">
    <property type="protein sequence ID" value="TDH66151.1"/>
    <property type="molecule type" value="Genomic_DNA"/>
</dbReference>
<dbReference type="AlphaFoldDB" id="A0A976IC36"/>
<dbReference type="Pfam" id="PF00782">
    <property type="entry name" value="DSPc"/>
    <property type="match status" value="1"/>
</dbReference>
<dbReference type="PROSITE" id="PS50054">
    <property type="entry name" value="TYR_PHOSPHATASE_DUAL"/>
    <property type="match status" value="1"/>
</dbReference>
<dbReference type="GO" id="GO:0004721">
    <property type="term" value="F:phosphoprotein phosphatase activity"/>
    <property type="evidence" value="ECO:0007669"/>
    <property type="project" value="UniProtKB-KW"/>
</dbReference>
<dbReference type="PANTHER" id="PTHR46274">
    <property type="entry name" value="PHOSPHATIDYLINOSITOL PHOSPHATASE"/>
    <property type="match status" value="1"/>
</dbReference>
<name>A0A976IC36_BRELC</name>
<dbReference type="PANTHER" id="PTHR46274:SF6">
    <property type="entry name" value="TYR_PHOSPHATASE_2 DOMAIN-CONTAINING PROTEIN"/>
    <property type="match status" value="1"/>
</dbReference>
<dbReference type="OrthoDB" id="765884at2759"/>
<evidence type="ECO:0000256" key="1">
    <source>
        <dbReference type="ARBA" id="ARBA00022801"/>
    </source>
</evidence>
<dbReference type="GeneID" id="94345499"/>
<evidence type="ECO:0000259" key="3">
    <source>
        <dbReference type="PROSITE" id="PS50054"/>
    </source>
</evidence>
<evidence type="ECO:0008006" key="7">
    <source>
        <dbReference type="Google" id="ProtNLM"/>
    </source>
</evidence>
<dbReference type="SUPFAM" id="SSF52799">
    <property type="entry name" value="(Phosphotyrosine protein) phosphatases II"/>
    <property type="match status" value="1"/>
</dbReference>
<reference evidence="5 6" key="1">
    <citation type="journal article" date="2021" name="Genome Biol.">
        <title>AFLAP: assembly-free linkage analysis pipeline using k-mers from genome sequencing data.</title>
        <authorList>
            <person name="Fletcher K."/>
            <person name="Zhang L."/>
            <person name="Gil J."/>
            <person name="Han R."/>
            <person name="Cavanaugh K."/>
            <person name="Michelmore R."/>
        </authorList>
    </citation>
    <scope>NUCLEOTIDE SEQUENCE [LARGE SCALE GENOMIC DNA]</scope>
    <source>
        <strain evidence="5 6">SF5</strain>
    </source>
</reference>
<dbReference type="RefSeq" id="XP_067815650.1">
    <property type="nucleotide sequence ID" value="XM_067959828.1"/>
</dbReference>
<keyword evidence="1" id="KW-0378">Hydrolase</keyword>